<dbReference type="InterPro" id="IPR013325">
    <property type="entry name" value="RNA_pol_sigma_r2"/>
</dbReference>
<dbReference type="PANTHER" id="PTHR30603">
    <property type="entry name" value="RNA POLYMERASE SIGMA FACTOR RPO"/>
    <property type="match status" value="1"/>
</dbReference>
<dbReference type="Pfam" id="PF04539">
    <property type="entry name" value="Sigma70_r3"/>
    <property type="match status" value="1"/>
</dbReference>
<keyword evidence="4" id="KW-0238">DNA-binding</keyword>
<dbReference type="InterPro" id="IPR009042">
    <property type="entry name" value="RNA_pol_sigma70_r1_2"/>
</dbReference>
<dbReference type="Pfam" id="PF04542">
    <property type="entry name" value="Sigma70_r2"/>
    <property type="match status" value="1"/>
</dbReference>
<dbReference type="SUPFAM" id="SSF88659">
    <property type="entry name" value="Sigma3 and sigma4 domains of RNA polymerase sigma factors"/>
    <property type="match status" value="2"/>
</dbReference>
<evidence type="ECO:0000256" key="1">
    <source>
        <dbReference type="ARBA" id="ARBA00007788"/>
    </source>
</evidence>
<keyword evidence="12" id="KW-1185">Reference proteome</keyword>
<dbReference type="EMBL" id="JBIMSO010000135">
    <property type="protein sequence ID" value="MFH5211738.1"/>
    <property type="molecule type" value="Genomic_DNA"/>
</dbReference>
<dbReference type="Gene3D" id="1.10.601.10">
    <property type="entry name" value="RNA Polymerase Primary Sigma Factor"/>
    <property type="match status" value="1"/>
</dbReference>
<reference evidence="11 12" key="1">
    <citation type="submission" date="2024-10" db="EMBL/GenBank/DDBJ databases">
        <authorList>
            <person name="Riesco R."/>
        </authorList>
    </citation>
    <scope>NUCLEOTIDE SEQUENCE [LARGE SCALE GENOMIC DNA]</scope>
    <source>
        <strain evidence="9 11">NCIMB 15449</strain>
        <strain evidence="10 12">NCIMB 15450</strain>
    </source>
</reference>
<evidence type="ECO:0000313" key="10">
    <source>
        <dbReference type="EMBL" id="MFH5232912.1"/>
    </source>
</evidence>
<gene>
    <name evidence="9" type="ORF">ACHIPZ_26575</name>
    <name evidence="10" type="ORF">ACHIRB_30755</name>
</gene>
<dbReference type="Pfam" id="PF00140">
    <property type="entry name" value="Sigma70_r1_2"/>
    <property type="match status" value="1"/>
</dbReference>
<dbReference type="Gene3D" id="1.10.10.10">
    <property type="entry name" value="Winged helix-like DNA-binding domain superfamily/Winged helix DNA-binding domain"/>
    <property type="match status" value="2"/>
</dbReference>
<dbReference type="NCBIfam" id="TIGR02937">
    <property type="entry name" value="sigma70-ECF"/>
    <property type="match status" value="1"/>
</dbReference>
<keyword evidence="2" id="KW-0805">Transcription regulation</keyword>
<dbReference type="InterPro" id="IPR007624">
    <property type="entry name" value="RNA_pol_sigma70_r3"/>
</dbReference>
<dbReference type="Proteomes" id="UP001609175">
    <property type="component" value="Unassembled WGS sequence"/>
</dbReference>
<evidence type="ECO:0000256" key="2">
    <source>
        <dbReference type="ARBA" id="ARBA00023015"/>
    </source>
</evidence>
<dbReference type="InterPro" id="IPR000943">
    <property type="entry name" value="RNA_pol_sigma70"/>
</dbReference>
<dbReference type="InterPro" id="IPR050239">
    <property type="entry name" value="Sigma-70_RNA_pol_init_factors"/>
</dbReference>
<feature type="domain" description="RNA polymerase sigma-70 region 1.2" evidence="6">
    <location>
        <begin position="10"/>
        <end position="37"/>
    </location>
</feature>
<evidence type="ECO:0000313" key="12">
    <source>
        <dbReference type="Proteomes" id="UP001609219"/>
    </source>
</evidence>
<sequence>MAIPRWSNVLQEFAAQSLLSAAEEVELAQAIEAGLYASHLLSTGGAGTVRRRDLRAVESEGRAAFQRFVGANIRLAAWQSRRRIAVRANGELDVDDLTSEGVLGVIRAVQKWDYKRGLKFSTYAINWVKNMQQRAILRSSAVSCPDREAERSRHVAAAEYELTVELGRRPSLRELADNVGMSVRAVEAMLSMLRPARSLDAPMSDGVGVRTLGDTLTENLSDDQRTSQQEDVTDLLARLTERERTVIVEMFGLVDGTAKSVSEIATAHRLQPDMVAQVAHRALTKMRPVGAEQNLAA</sequence>
<keyword evidence="3" id="KW-0731">Sigma factor</keyword>
<evidence type="ECO:0000256" key="5">
    <source>
        <dbReference type="ARBA" id="ARBA00023163"/>
    </source>
</evidence>
<dbReference type="InterPro" id="IPR014284">
    <property type="entry name" value="RNA_pol_sigma-70_dom"/>
</dbReference>
<evidence type="ECO:0000313" key="9">
    <source>
        <dbReference type="EMBL" id="MFH5211738.1"/>
    </source>
</evidence>
<dbReference type="PANTHER" id="PTHR30603:SF60">
    <property type="entry name" value="RNA POLYMERASE SIGMA FACTOR RPOD"/>
    <property type="match status" value="1"/>
</dbReference>
<accession>A0ABW7KCT2</accession>
<dbReference type="PRINTS" id="PR00046">
    <property type="entry name" value="SIGMA70FCT"/>
</dbReference>
<dbReference type="RefSeq" id="WP_395118462.1">
    <property type="nucleotide sequence ID" value="NZ_JBIMSN010000170.1"/>
</dbReference>
<dbReference type="Proteomes" id="UP001609219">
    <property type="component" value="Unassembled WGS sequence"/>
</dbReference>
<proteinExistence type="inferred from homology"/>
<protein>
    <submittedName>
        <fullName evidence="10">Sigma-70 family RNA polymerase sigma factor</fullName>
    </submittedName>
</protein>
<feature type="domain" description="RNA polymerase sigma-70 region 3" evidence="7">
    <location>
        <begin position="150"/>
        <end position="206"/>
    </location>
</feature>
<feature type="domain" description="RNA polymerase sigma-70 region 2" evidence="8">
    <location>
        <begin position="83"/>
        <end position="138"/>
    </location>
</feature>
<comment type="similarity">
    <text evidence="1">Belongs to the sigma-70 factor family.</text>
</comment>
<evidence type="ECO:0000259" key="8">
    <source>
        <dbReference type="Pfam" id="PF04542"/>
    </source>
</evidence>
<evidence type="ECO:0000259" key="6">
    <source>
        <dbReference type="Pfam" id="PF00140"/>
    </source>
</evidence>
<keyword evidence="5" id="KW-0804">Transcription</keyword>
<evidence type="ECO:0000256" key="4">
    <source>
        <dbReference type="ARBA" id="ARBA00023125"/>
    </source>
</evidence>
<dbReference type="SUPFAM" id="SSF88946">
    <property type="entry name" value="Sigma2 domain of RNA polymerase sigma factors"/>
    <property type="match status" value="1"/>
</dbReference>
<evidence type="ECO:0000256" key="3">
    <source>
        <dbReference type="ARBA" id="ARBA00023082"/>
    </source>
</evidence>
<dbReference type="InterPro" id="IPR007627">
    <property type="entry name" value="RNA_pol_sigma70_r2"/>
</dbReference>
<organism evidence="10 12">
    <name type="scientific">Antrihabitans spumae</name>
    <dbReference type="NCBI Taxonomy" id="3373370"/>
    <lineage>
        <taxon>Bacteria</taxon>
        <taxon>Bacillati</taxon>
        <taxon>Actinomycetota</taxon>
        <taxon>Actinomycetes</taxon>
        <taxon>Mycobacteriales</taxon>
        <taxon>Nocardiaceae</taxon>
        <taxon>Antrihabitans</taxon>
    </lineage>
</organism>
<name>A0ABW7KCT2_9NOCA</name>
<dbReference type="EMBL" id="JBIMSN010000170">
    <property type="protein sequence ID" value="MFH5232912.1"/>
    <property type="molecule type" value="Genomic_DNA"/>
</dbReference>
<dbReference type="InterPro" id="IPR013324">
    <property type="entry name" value="RNA_pol_sigma_r3/r4-like"/>
</dbReference>
<evidence type="ECO:0000259" key="7">
    <source>
        <dbReference type="Pfam" id="PF04539"/>
    </source>
</evidence>
<comment type="caution">
    <text evidence="10">The sequence shown here is derived from an EMBL/GenBank/DDBJ whole genome shotgun (WGS) entry which is preliminary data.</text>
</comment>
<dbReference type="InterPro" id="IPR036388">
    <property type="entry name" value="WH-like_DNA-bd_sf"/>
</dbReference>
<evidence type="ECO:0000313" key="11">
    <source>
        <dbReference type="Proteomes" id="UP001609175"/>
    </source>
</evidence>